<dbReference type="SUPFAM" id="SSF56801">
    <property type="entry name" value="Acetyl-CoA synthetase-like"/>
    <property type="match status" value="1"/>
</dbReference>
<evidence type="ECO:0000259" key="2">
    <source>
        <dbReference type="Pfam" id="PF13193"/>
    </source>
</evidence>
<dbReference type="InterPro" id="IPR000873">
    <property type="entry name" value="AMP-dep_synth/lig_dom"/>
</dbReference>
<dbReference type="InterPro" id="IPR025110">
    <property type="entry name" value="AMP-bd_C"/>
</dbReference>
<keyword evidence="4" id="KW-1185">Reference proteome</keyword>
<feature type="domain" description="AMP-binding enzyme C-terminal" evidence="2">
    <location>
        <begin position="151"/>
        <end position="232"/>
    </location>
</feature>
<feature type="domain" description="AMP-dependent synthetase/ligase" evidence="1">
    <location>
        <begin position="4"/>
        <end position="93"/>
    </location>
</feature>
<evidence type="ECO:0000313" key="3">
    <source>
        <dbReference type="EMBL" id="KAK1837570.1"/>
    </source>
</evidence>
<dbReference type="Pfam" id="PF00501">
    <property type="entry name" value="AMP-binding"/>
    <property type="match status" value="1"/>
</dbReference>
<accession>A0AAD9E6W3</accession>
<dbReference type="Pfam" id="PF13193">
    <property type="entry name" value="AMP-binding_C"/>
    <property type="match status" value="1"/>
</dbReference>
<dbReference type="Gene3D" id="3.30.300.30">
    <property type="match status" value="1"/>
</dbReference>
<reference evidence="3" key="1">
    <citation type="submission" date="2023-01" db="EMBL/GenBank/DDBJ databases">
        <title>Colletotrichum chrysophilum M932 genome sequence.</title>
        <authorList>
            <person name="Baroncelli R."/>
        </authorList>
    </citation>
    <scope>NUCLEOTIDE SEQUENCE</scope>
    <source>
        <strain evidence="3">M932</strain>
    </source>
</reference>
<name>A0AAD9E6W3_9PEZI</name>
<organism evidence="3 4">
    <name type="scientific">Colletotrichum chrysophilum</name>
    <dbReference type="NCBI Taxonomy" id="1836956"/>
    <lineage>
        <taxon>Eukaryota</taxon>
        <taxon>Fungi</taxon>
        <taxon>Dikarya</taxon>
        <taxon>Ascomycota</taxon>
        <taxon>Pezizomycotina</taxon>
        <taxon>Sordariomycetes</taxon>
        <taxon>Hypocreomycetidae</taxon>
        <taxon>Glomerellales</taxon>
        <taxon>Glomerellaceae</taxon>
        <taxon>Colletotrichum</taxon>
        <taxon>Colletotrichum gloeosporioides species complex</taxon>
    </lineage>
</organism>
<protein>
    <submittedName>
        <fullName evidence="3">AMP-binding enzyme</fullName>
    </submittedName>
</protein>
<dbReference type="GO" id="GO:0016405">
    <property type="term" value="F:CoA-ligase activity"/>
    <property type="evidence" value="ECO:0007669"/>
    <property type="project" value="TreeGrafter"/>
</dbReference>
<dbReference type="PANTHER" id="PTHR24096:SF422">
    <property type="entry name" value="BCDNA.GH02901"/>
    <property type="match status" value="1"/>
</dbReference>
<gene>
    <name evidence="3" type="ORF">CCHR01_19807</name>
</gene>
<dbReference type="Proteomes" id="UP001243330">
    <property type="component" value="Unassembled WGS sequence"/>
</dbReference>
<evidence type="ECO:0000259" key="1">
    <source>
        <dbReference type="Pfam" id="PF00501"/>
    </source>
</evidence>
<dbReference type="Gene3D" id="3.40.50.12780">
    <property type="entry name" value="N-terminal domain of ligase-like"/>
    <property type="match status" value="1"/>
</dbReference>
<dbReference type="EMBL" id="JAQOWY010001134">
    <property type="protein sequence ID" value="KAK1837570.1"/>
    <property type="molecule type" value="Genomic_DNA"/>
</dbReference>
<dbReference type="AlphaFoldDB" id="A0AAD9E6W3"/>
<comment type="caution">
    <text evidence="3">The sequence shown here is derived from an EMBL/GenBank/DDBJ whole genome shotgun (WGS) entry which is preliminary data.</text>
</comment>
<dbReference type="PANTHER" id="PTHR24096">
    <property type="entry name" value="LONG-CHAIN-FATTY-ACID--COA LIGASE"/>
    <property type="match status" value="1"/>
</dbReference>
<sequence length="242" mass="26640">MFNLTSVKYVYSSAAPLGAETVQKLKDQYPRWDIGQGYVCTTSQVDVNFGSSGSLVPLARAKIIDLDTGAEITKYDCPGELLVQSPTVSLGYLSNDDANEETFVSSHDGRWVRTGDKALFRTAPSGHEHMFVVGRIKELIKVKGYQVAPAELEALILTHKAISDCAVVGVPHEEAGEVPMAYVVRSVGCDEITSETIVSEILQLIKETKPRHKWIRGGITFVHEIPRNSRGKILRQQLGRDV</sequence>
<dbReference type="InterPro" id="IPR045851">
    <property type="entry name" value="AMP-bd_C_sf"/>
</dbReference>
<dbReference type="InterPro" id="IPR042099">
    <property type="entry name" value="ANL_N_sf"/>
</dbReference>
<evidence type="ECO:0000313" key="4">
    <source>
        <dbReference type="Proteomes" id="UP001243330"/>
    </source>
</evidence>
<proteinExistence type="predicted"/>